<dbReference type="RefSeq" id="WP_035757502.1">
    <property type="nucleotide sequence ID" value="NZ_JRNH01000031.1"/>
</dbReference>
<evidence type="ECO:0000256" key="1">
    <source>
        <dbReference type="SAM" id="MobiDB-lite"/>
    </source>
</evidence>
<dbReference type="AlphaFoldDB" id="A0A095YAU2"/>
<evidence type="ECO:0000313" key="3">
    <source>
        <dbReference type="Proteomes" id="UP000053528"/>
    </source>
</evidence>
<comment type="caution">
    <text evidence="2">The sequence shown here is derived from an EMBL/GenBank/DDBJ whole genome shotgun (WGS) entry which is preliminary data.</text>
</comment>
<dbReference type="Proteomes" id="UP000053528">
    <property type="component" value="Unassembled WGS sequence"/>
</dbReference>
<protein>
    <submittedName>
        <fullName evidence="2">Uncharacterized protein</fullName>
    </submittedName>
</protein>
<proteinExistence type="predicted"/>
<evidence type="ECO:0000313" key="2">
    <source>
        <dbReference type="EMBL" id="KGF19585.1"/>
    </source>
</evidence>
<feature type="compositionally biased region" description="Basic and acidic residues" evidence="1">
    <location>
        <begin position="1"/>
        <end position="12"/>
    </location>
</feature>
<gene>
    <name evidence="2" type="ORF">HMPREF2128_09265</name>
</gene>
<accession>A0A095YAU2</accession>
<name>A0A095YAU2_9MICC</name>
<reference evidence="2 3" key="1">
    <citation type="submission" date="2014-07" db="EMBL/GenBank/DDBJ databases">
        <authorList>
            <person name="McCorrison J."/>
            <person name="Sanka R."/>
            <person name="Torralba M."/>
            <person name="Gillis M."/>
            <person name="Haft D.H."/>
            <person name="Methe B."/>
            <person name="Sutton G."/>
            <person name="Nelson K.E."/>
        </authorList>
    </citation>
    <scope>NUCLEOTIDE SEQUENCE [LARGE SCALE GENOMIC DNA]</scope>
    <source>
        <strain evidence="2 3">DNF00011</strain>
    </source>
</reference>
<feature type="region of interest" description="Disordered" evidence="1">
    <location>
        <begin position="1"/>
        <end position="32"/>
    </location>
</feature>
<organism evidence="2 3">
    <name type="scientific">Pseudoglutamicibacter albus DNF00011</name>
    <dbReference type="NCBI Taxonomy" id="1401063"/>
    <lineage>
        <taxon>Bacteria</taxon>
        <taxon>Bacillati</taxon>
        <taxon>Actinomycetota</taxon>
        <taxon>Actinomycetes</taxon>
        <taxon>Micrococcales</taxon>
        <taxon>Micrococcaceae</taxon>
        <taxon>Pseudoglutamicibacter</taxon>
    </lineage>
</organism>
<dbReference type="EMBL" id="JRNH01000031">
    <property type="protein sequence ID" value="KGF19585.1"/>
    <property type="molecule type" value="Genomic_DNA"/>
</dbReference>
<sequence>MTSENSPEHDAATEQPAQELPGQEQPAQELPEVLQPLADLDSLPVSEHPERFSRVLDDLTNVLESDLP</sequence>